<comment type="caution">
    <text evidence="1">The sequence shown here is derived from an EMBL/GenBank/DDBJ whole genome shotgun (WGS) entry which is preliminary data.</text>
</comment>
<evidence type="ECO:0000313" key="1">
    <source>
        <dbReference type="EMBL" id="KAK8862783.1"/>
    </source>
</evidence>
<name>A0ABR2IHN1_9PEZI</name>
<proteinExistence type="predicted"/>
<protein>
    <submittedName>
        <fullName evidence="1">Uncharacterized protein</fullName>
    </submittedName>
</protein>
<sequence>MDARSLGLSADQGSRHRIQDVALVGVEERLLGTDLTLALNTHFEIEYYDTTAVGWSYPKGHIWVKANVGALWVVGICPVLYRLGDATVRHTGRVLAHEWLRPDLPVRASSIRCLFEPGGRSEASDAPIS</sequence>
<organism evidence="1 2">
    <name type="scientific">Apiospora arundinis</name>
    <dbReference type="NCBI Taxonomy" id="335852"/>
    <lineage>
        <taxon>Eukaryota</taxon>
        <taxon>Fungi</taxon>
        <taxon>Dikarya</taxon>
        <taxon>Ascomycota</taxon>
        <taxon>Pezizomycotina</taxon>
        <taxon>Sordariomycetes</taxon>
        <taxon>Xylariomycetidae</taxon>
        <taxon>Amphisphaeriales</taxon>
        <taxon>Apiosporaceae</taxon>
        <taxon>Apiospora</taxon>
    </lineage>
</organism>
<accession>A0ABR2IHN1</accession>
<keyword evidence="2" id="KW-1185">Reference proteome</keyword>
<gene>
    <name evidence="1" type="ORF">PGQ11_009018</name>
</gene>
<evidence type="ECO:0000313" key="2">
    <source>
        <dbReference type="Proteomes" id="UP001390339"/>
    </source>
</evidence>
<dbReference type="Proteomes" id="UP001390339">
    <property type="component" value="Unassembled WGS sequence"/>
</dbReference>
<reference evidence="1 2" key="1">
    <citation type="journal article" date="2024" name="IMA Fungus">
        <title>Apiospora arundinis, a panoply of carbohydrate-active enzymes and secondary metabolites.</title>
        <authorList>
            <person name="Sorensen T."/>
            <person name="Petersen C."/>
            <person name="Muurmann A.T."/>
            <person name="Christiansen J.V."/>
            <person name="Brundto M.L."/>
            <person name="Overgaard C.K."/>
            <person name="Boysen A.T."/>
            <person name="Wollenberg R.D."/>
            <person name="Larsen T.O."/>
            <person name="Sorensen J.L."/>
            <person name="Nielsen K.L."/>
            <person name="Sondergaard T.E."/>
        </authorList>
    </citation>
    <scope>NUCLEOTIDE SEQUENCE [LARGE SCALE GENOMIC DNA]</scope>
    <source>
        <strain evidence="1 2">AAU 773</strain>
    </source>
</reference>
<dbReference type="EMBL" id="JAPCWZ010000005">
    <property type="protein sequence ID" value="KAK8862783.1"/>
    <property type="molecule type" value="Genomic_DNA"/>
</dbReference>